<feature type="transmembrane region" description="Helical" evidence="1">
    <location>
        <begin position="12"/>
        <end position="35"/>
    </location>
</feature>
<keyword evidence="1" id="KW-0472">Membrane</keyword>
<keyword evidence="3" id="KW-1185">Reference proteome</keyword>
<dbReference type="EMBL" id="MLHL01000014">
    <property type="protein sequence ID" value="OOF49748.1"/>
    <property type="molecule type" value="Genomic_DNA"/>
</dbReference>
<evidence type="ECO:0000256" key="1">
    <source>
        <dbReference type="SAM" id="Phobius"/>
    </source>
</evidence>
<evidence type="ECO:0000313" key="2">
    <source>
        <dbReference type="EMBL" id="OOF49748.1"/>
    </source>
</evidence>
<dbReference type="RefSeq" id="WP_077477818.1">
    <property type="nucleotide sequence ID" value="NZ_MLHL01000014.1"/>
</dbReference>
<feature type="transmembrane region" description="Helical" evidence="1">
    <location>
        <begin position="118"/>
        <end position="136"/>
    </location>
</feature>
<organism evidence="2 3">
    <name type="scientific">Rodentibacter trehalosifermentans</name>
    <dbReference type="NCBI Taxonomy" id="1908263"/>
    <lineage>
        <taxon>Bacteria</taxon>
        <taxon>Pseudomonadati</taxon>
        <taxon>Pseudomonadota</taxon>
        <taxon>Gammaproteobacteria</taxon>
        <taxon>Pasteurellales</taxon>
        <taxon>Pasteurellaceae</taxon>
        <taxon>Rodentibacter</taxon>
    </lineage>
</organism>
<dbReference type="AlphaFoldDB" id="A0A1V3J3Q1"/>
<proteinExistence type="predicted"/>
<keyword evidence="1" id="KW-1133">Transmembrane helix</keyword>
<comment type="caution">
    <text evidence="2">The sequence shown here is derived from an EMBL/GenBank/DDBJ whole genome shotgun (WGS) entry which is preliminary data.</text>
</comment>
<gene>
    <name evidence="2" type="ORF">BKK52_02740</name>
</gene>
<feature type="transmembrane region" description="Helical" evidence="1">
    <location>
        <begin position="55"/>
        <end position="75"/>
    </location>
</feature>
<evidence type="ECO:0000313" key="3">
    <source>
        <dbReference type="Proteomes" id="UP000189161"/>
    </source>
</evidence>
<sequence>MWAYLVGFGVYFIALILAIFLSGILAGIVSFTLGWEKHDGDEVQLYAEYFRTFRLRGTLQYLLAFNATYAIISYIDPEANPLYVLVPLLILSLINDYQRLGDSPNLSVNYMRAGEMHGTVFAAIILFIQYFTLGFYHF</sequence>
<dbReference type="Proteomes" id="UP000189161">
    <property type="component" value="Unassembled WGS sequence"/>
</dbReference>
<name>A0A1V3J3Q1_9PAST</name>
<keyword evidence="1" id="KW-0812">Transmembrane</keyword>
<reference evidence="2 3" key="1">
    <citation type="submission" date="2016-10" db="EMBL/GenBank/DDBJ databases">
        <title>Rodentibacter gen. nov. and new species.</title>
        <authorList>
            <person name="Christensen H."/>
        </authorList>
    </citation>
    <scope>NUCLEOTIDE SEQUENCE [LARGE SCALE GENOMIC DNA]</scope>
    <source>
        <strain evidence="2 3">H1987082031</strain>
    </source>
</reference>
<protein>
    <submittedName>
        <fullName evidence="2">Uncharacterized protein</fullName>
    </submittedName>
</protein>
<accession>A0A1V3J3Q1</accession>